<dbReference type="AlphaFoldDB" id="A0A150PT55"/>
<reference evidence="3 4" key="1">
    <citation type="submission" date="2014-02" db="EMBL/GenBank/DDBJ databases">
        <title>The small core and large imbalanced accessory genome model reveals a collaborative survival strategy of Sorangium cellulosum strains in nature.</title>
        <authorList>
            <person name="Han K."/>
            <person name="Peng R."/>
            <person name="Blom J."/>
            <person name="Li Y.-Z."/>
        </authorList>
    </citation>
    <scope>NUCLEOTIDE SEQUENCE [LARGE SCALE GENOMIC DNA]</scope>
    <source>
        <strain evidence="3 4">So0157-25</strain>
    </source>
</reference>
<dbReference type="Proteomes" id="UP000075420">
    <property type="component" value="Unassembled WGS sequence"/>
</dbReference>
<comment type="caution">
    <text evidence="3">The sequence shown here is derived from an EMBL/GenBank/DDBJ whole genome shotgun (WGS) entry which is preliminary data.</text>
</comment>
<protein>
    <recommendedName>
        <fullName evidence="2">Type IV / VI secretion system DotU domain-containing protein</fullName>
    </recommendedName>
</protein>
<evidence type="ECO:0000313" key="4">
    <source>
        <dbReference type="Proteomes" id="UP000075420"/>
    </source>
</evidence>
<accession>A0A150PT55</accession>
<evidence type="ECO:0000256" key="1">
    <source>
        <dbReference type="SAM" id="Phobius"/>
    </source>
</evidence>
<proteinExistence type="predicted"/>
<gene>
    <name evidence="3" type="ORF">BE08_35315</name>
</gene>
<keyword evidence="1" id="KW-0812">Transmembrane</keyword>
<evidence type="ECO:0000313" key="3">
    <source>
        <dbReference type="EMBL" id="KYF58937.1"/>
    </source>
</evidence>
<dbReference type="EMBL" id="JELY01000565">
    <property type="protein sequence ID" value="KYF58937.1"/>
    <property type="molecule type" value="Genomic_DNA"/>
</dbReference>
<name>A0A150PT55_SORCE</name>
<dbReference type="Pfam" id="PF09850">
    <property type="entry name" value="DotU"/>
    <property type="match status" value="1"/>
</dbReference>
<organism evidence="3 4">
    <name type="scientific">Sorangium cellulosum</name>
    <name type="common">Polyangium cellulosum</name>
    <dbReference type="NCBI Taxonomy" id="56"/>
    <lineage>
        <taxon>Bacteria</taxon>
        <taxon>Pseudomonadati</taxon>
        <taxon>Myxococcota</taxon>
        <taxon>Polyangia</taxon>
        <taxon>Polyangiales</taxon>
        <taxon>Polyangiaceae</taxon>
        <taxon>Sorangium</taxon>
    </lineage>
</organism>
<feature type="domain" description="Type IV / VI secretion system DotU" evidence="2">
    <location>
        <begin position="3"/>
        <end position="185"/>
    </location>
</feature>
<dbReference type="InterPro" id="IPR038522">
    <property type="entry name" value="T4/T6SS_DotU_sf"/>
</dbReference>
<sequence>MLLWLCMLRQSPRRPPADHVLRQANLLLEELKGSRLAREMPNASVDDGMFAIAAFADEVAMSLPDLRPVWAQRPLQAARWMTNNAGVELFERLERARKGPLPVMATYACVLGLGFRGRYALPGQNPEDLLRIRRDLSLKLGVDPDRDWAGGVLRPVRVDGVAVQHLPKVPLWKSALVGRALASLVAIAGAAAMAWTIAQRVG</sequence>
<keyword evidence="1" id="KW-0472">Membrane</keyword>
<keyword evidence="1" id="KW-1133">Transmembrane helix</keyword>
<feature type="transmembrane region" description="Helical" evidence="1">
    <location>
        <begin position="176"/>
        <end position="198"/>
    </location>
</feature>
<dbReference type="Gene3D" id="1.25.40.590">
    <property type="entry name" value="Type IV / VI secretion system, DotU"/>
    <property type="match status" value="1"/>
</dbReference>
<evidence type="ECO:0000259" key="2">
    <source>
        <dbReference type="Pfam" id="PF09850"/>
    </source>
</evidence>
<dbReference type="InterPro" id="IPR017732">
    <property type="entry name" value="T4/T6SS_DotU"/>
</dbReference>